<comment type="caution">
    <text evidence="1">The sequence shown here is derived from an EMBL/GenBank/DDBJ whole genome shotgun (WGS) entry which is preliminary data.</text>
</comment>
<accession>A0A9W9WQ41</accession>
<dbReference type="AlphaFoldDB" id="A0A9W9WQ41"/>
<reference evidence="1" key="2">
    <citation type="journal article" date="2023" name="IMA Fungus">
        <title>Comparative genomic study of the Penicillium genus elucidates a diverse pangenome and 15 lateral gene transfer events.</title>
        <authorList>
            <person name="Petersen C."/>
            <person name="Sorensen T."/>
            <person name="Nielsen M.R."/>
            <person name="Sondergaard T.E."/>
            <person name="Sorensen J.L."/>
            <person name="Fitzpatrick D.A."/>
            <person name="Frisvad J.C."/>
            <person name="Nielsen K.L."/>
        </authorList>
    </citation>
    <scope>NUCLEOTIDE SEQUENCE</scope>
    <source>
        <strain evidence="1">IBT 17660</strain>
    </source>
</reference>
<organism evidence="1 2">
    <name type="scientific">Penicillium desertorum</name>
    <dbReference type="NCBI Taxonomy" id="1303715"/>
    <lineage>
        <taxon>Eukaryota</taxon>
        <taxon>Fungi</taxon>
        <taxon>Dikarya</taxon>
        <taxon>Ascomycota</taxon>
        <taxon>Pezizomycotina</taxon>
        <taxon>Eurotiomycetes</taxon>
        <taxon>Eurotiomycetidae</taxon>
        <taxon>Eurotiales</taxon>
        <taxon>Aspergillaceae</taxon>
        <taxon>Penicillium</taxon>
    </lineage>
</organism>
<name>A0A9W9WQ41_9EURO</name>
<gene>
    <name evidence="1" type="ORF">N7530_008916</name>
</gene>
<dbReference type="Proteomes" id="UP001147760">
    <property type="component" value="Unassembled WGS sequence"/>
</dbReference>
<reference evidence="1" key="1">
    <citation type="submission" date="2022-12" db="EMBL/GenBank/DDBJ databases">
        <authorList>
            <person name="Petersen C."/>
        </authorList>
    </citation>
    <scope>NUCLEOTIDE SEQUENCE</scope>
    <source>
        <strain evidence="1">IBT 17660</strain>
    </source>
</reference>
<proteinExistence type="predicted"/>
<evidence type="ECO:0000313" key="2">
    <source>
        <dbReference type="Proteomes" id="UP001147760"/>
    </source>
</evidence>
<evidence type="ECO:0000313" key="1">
    <source>
        <dbReference type="EMBL" id="KAJ5471559.1"/>
    </source>
</evidence>
<dbReference type="EMBL" id="JAPWDO010000005">
    <property type="protein sequence ID" value="KAJ5471559.1"/>
    <property type="molecule type" value="Genomic_DNA"/>
</dbReference>
<sequence>MENWPDDFVPSALQQDIICLDETDLDERAGYSEGGTVRMTGKLQTMLKEALPKTQLRSLLQLQLI</sequence>
<protein>
    <submittedName>
        <fullName evidence="1">Uncharacterized protein</fullName>
    </submittedName>
</protein>
<keyword evidence="2" id="KW-1185">Reference proteome</keyword>